<organism evidence="1 2">
    <name type="scientific">Clitoria ternatea</name>
    <name type="common">Butterfly pea</name>
    <dbReference type="NCBI Taxonomy" id="43366"/>
    <lineage>
        <taxon>Eukaryota</taxon>
        <taxon>Viridiplantae</taxon>
        <taxon>Streptophyta</taxon>
        <taxon>Embryophyta</taxon>
        <taxon>Tracheophyta</taxon>
        <taxon>Spermatophyta</taxon>
        <taxon>Magnoliopsida</taxon>
        <taxon>eudicotyledons</taxon>
        <taxon>Gunneridae</taxon>
        <taxon>Pentapetalae</taxon>
        <taxon>rosids</taxon>
        <taxon>fabids</taxon>
        <taxon>Fabales</taxon>
        <taxon>Fabaceae</taxon>
        <taxon>Papilionoideae</taxon>
        <taxon>50 kb inversion clade</taxon>
        <taxon>NPAAA clade</taxon>
        <taxon>indigoferoid/millettioid clade</taxon>
        <taxon>Phaseoleae</taxon>
        <taxon>Clitoria</taxon>
    </lineage>
</organism>
<proteinExistence type="predicted"/>
<name>A0AAN9PCW3_CLITE</name>
<reference evidence="1 2" key="1">
    <citation type="submission" date="2024-01" db="EMBL/GenBank/DDBJ databases">
        <title>The genomes of 5 underutilized Papilionoideae crops provide insights into root nodulation and disease resistance.</title>
        <authorList>
            <person name="Yuan L."/>
        </authorList>
    </citation>
    <scope>NUCLEOTIDE SEQUENCE [LARGE SCALE GENOMIC DNA]</scope>
    <source>
        <strain evidence="1">LY-2023</strain>
        <tissue evidence="1">Leaf</tissue>
    </source>
</reference>
<evidence type="ECO:0000313" key="2">
    <source>
        <dbReference type="Proteomes" id="UP001359559"/>
    </source>
</evidence>
<comment type="caution">
    <text evidence="1">The sequence shown here is derived from an EMBL/GenBank/DDBJ whole genome shotgun (WGS) entry which is preliminary data.</text>
</comment>
<keyword evidence="2" id="KW-1185">Reference proteome</keyword>
<dbReference type="AlphaFoldDB" id="A0AAN9PCW3"/>
<dbReference type="Gene3D" id="1.20.1280.170">
    <property type="entry name" value="Exocyst complex component Exo70"/>
    <property type="match status" value="1"/>
</dbReference>
<dbReference type="Proteomes" id="UP001359559">
    <property type="component" value="Unassembled WGS sequence"/>
</dbReference>
<dbReference type="InterPro" id="IPR016159">
    <property type="entry name" value="Cullin_repeat-like_dom_sf"/>
</dbReference>
<dbReference type="EMBL" id="JAYKXN010000004">
    <property type="protein sequence ID" value="KAK7294168.1"/>
    <property type="molecule type" value="Genomic_DNA"/>
</dbReference>
<dbReference type="SUPFAM" id="SSF74788">
    <property type="entry name" value="Cullin repeat-like"/>
    <property type="match status" value="1"/>
</dbReference>
<accession>A0AAN9PCW3</accession>
<protein>
    <submittedName>
        <fullName evidence="1">Uncharacterized protein</fullName>
    </submittedName>
</protein>
<evidence type="ECO:0000313" key="1">
    <source>
        <dbReference type="EMBL" id="KAK7294168.1"/>
    </source>
</evidence>
<gene>
    <name evidence="1" type="ORF">RJT34_17052</name>
</gene>
<sequence length="201" mass="23380">MGLRHKFIFNGHRRDWECYLQAVDEIQSSQDYMVMEMAIACLQLEFHNILISYTREDEQKNLEKSHGCFGLLRFIGDSSTEIDAVSLDAINNLRCITERMISSAYALVKKLVFDTMFQRFQINGIQWKQLRVEVKIHRWQGLLRFVLGPYTSCVTLTLSYKYIFEILDPYIASENLMPDIRLLLGSESSIPVMASELLSCF</sequence>